<keyword evidence="3" id="KW-1185">Reference proteome</keyword>
<comment type="caution">
    <text evidence="2">The sequence shown here is derived from an EMBL/GenBank/DDBJ whole genome shotgun (WGS) entry which is preliminary data.</text>
</comment>
<dbReference type="EMBL" id="LGRX02015529">
    <property type="protein sequence ID" value="KAK3263335.1"/>
    <property type="molecule type" value="Genomic_DNA"/>
</dbReference>
<organism evidence="2 3">
    <name type="scientific">Cymbomonas tetramitiformis</name>
    <dbReference type="NCBI Taxonomy" id="36881"/>
    <lineage>
        <taxon>Eukaryota</taxon>
        <taxon>Viridiplantae</taxon>
        <taxon>Chlorophyta</taxon>
        <taxon>Pyramimonadophyceae</taxon>
        <taxon>Pyramimonadales</taxon>
        <taxon>Pyramimonadaceae</taxon>
        <taxon>Cymbomonas</taxon>
    </lineage>
</organism>
<evidence type="ECO:0000313" key="2">
    <source>
        <dbReference type="EMBL" id="KAK3263335.1"/>
    </source>
</evidence>
<feature type="region of interest" description="Disordered" evidence="1">
    <location>
        <begin position="48"/>
        <end position="72"/>
    </location>
</feature>
<sequence length="407" mass="43810">MSPNLNTDGSKSVGGTLLNEFQDAETKVDAGTSESVQSQLLAAVQQLSKQTSTRTARVKEMETRGKAGRKAHLNMCYRHTMRQLRDEQEANPGWYSAVSAAQREFKTSLKQKDRDRGSMGDRKRLSAGPPKPFAHGVSLGDASEQQLEFLEEEKQSYRRTGAWARATWRSLVSGAFPRAEPQYQQIDLKDGRHMIGIQQTNQFGKFDLRGDLMQCLALPFCVDLREGGAGAGGVRSGSAGLERPGGAAEAAPGKQAALVACQPTVWGAGEAGSRHMSKGAAVYGSPLGALRQQCRSSAGAGEGSMQPYLSAMNNDHEDLGFDGPTEGRAMVRVLEGMAALKAQVLADAGQHETEQTWLPAKAVARVHDETAVGGSLGRALWQLALGAVPAHLRYINPKAVADQHMWR</sequence>
<evidence type="ECO:0000256" key="1">
    <source>
        <dbReference type="SAM" id="MobiDB-lite"/>
    </source>
</evidence>
<dbReference type="Proteomes" id="UP001190700">
    <property type="component" value="Unassembled WGS sequence"/>
</dbReference>
<gene>
    <name evidence="2" type="ORF">CYMTET_27852</name>
</gene>
<reference evidence="2 3" key="1">
    <citation type="journal article" date="2015" name="Genome Biol. Evol.">
        <title>Comparative Genomics of a Bacterivorous Green Alga Reveals Evolutionary Causalities and Consequences of Phago-Mixotrophic Mode of Nutrition.</title>
        <authorList>
            <person name="Burns J.A."/>
            <person name="Paasch A."/>
            <person name="Narechania A."/>
            <person name="Kim E."/>
        </authorList>
    </citation>
    <scope>NUCLEOTIDE SEQUENCE [LARGE SCALE GENOMIC DNA]</scope>
    <source>
        <strain evidence="2 3">PLY_AMNH</strain>
    </source>
</reference>
<proteinExistence type="predicted"/>
<dbReference type="AlphaFoldDB" id="A0AAE0FP95"/>
<name>A0AAE0FP95_9CHLO</name>
<feature type="region of interest" description="Disordered" evidence="1">
    <location>
        <begin position="105"/>
        <end position="138"/>
    </location>
</feature>
<evidence type="ECO:0000313" key="3">
    <source>
        <dbReference type="Proteomes" id="UP001190700"/>
    </source>
</evidence>
<accession>A0AAE0FP95</accession>
<feature type="compositionally biased region" description="Basic and acidic residues" evidence="1">
    <location>
        <begin position="105"/>
        <end position="124"/>
    </location>
</feature>
<protein>
    <submittedName>
        <fullName evidence="2">Uncharacterized protein</fullName>
    </submittedName>
</protein>